<dbReference type="Gene3D" id="3.40.50.720">
    <property type="entry name" value="NAD(P)-binding Rossmann-like Domain"/>
    <property type="match status" value="1"/>
</dbReference>
<evidence type="ECO:0000256" key="1">
    <source>
        <dbReference type="ARBA" id="ARBA00006484"/>
    </source>
</evidence>
<feature type="domain" description="Ketoreductase" evidence="4">
    <location>
        <begin position="3"/>
        <end position="229"/>
    </location>
</feature>
<comment type="similarity">
    <text evidence="1">Belongs to the short-chain dehydrogenases/reductases (SDR) family.</text>
</comment>
<dbReference type="NCBIfam" id="TIGR04504">
    <property type="entry name" value="SDR_subfam_2"/>
    <property type="match status" value="1"/>
</dbReference>
<dbReference type="InterPro" id="IPR030981">
    <property type="entry name" value="SDR_subfam_2"/>
</dbReference>
<comment type="caution">
    <text evidence="5">The sequence shown here is derived from an EMBL/GenBank/DDBJ whole genome shotgun (WGS) entry which is preliminary data.</text>
</comment>
<dbReference type="RefSeq" id="WP_183319796.1">
    <property type="nucleotide sequence ID" value="NZ_JACHVQ010000001.1"/>
</dbReference>
<keyword evidence="6" id="KW-1185">Reference proteome</keyword>
<keyword evidence="2" id="KW-0560">Oxidoreductase</keyword>
<dbReference type="EMBL" id="JACHVQ010000001">
    <property type="protein sequence ID" value="MBB2891538.1"/>
    <property type="molecule type" value="Genomic_DNA"/>
</dbReference>
<evidence type="ECO:0000256" key="2">
    <source>
        <dbReference type="ARBA" id="ARBA00023002"/>
    </source>
</evidence>
<dbReference type="PANTHER" id="PTHR24321">
    <property type="entry name" value="DEHYDROGENASES, SHORT CHAIN"/>
    <property type="match status" value="1"/>
</dbReference>
<dbReference type="PROSITE" id="PS00061">
    <property type="entry name" value="ADH_SHORT"/>
    <property type="match status" value="1"/>
</dbReference>
<dbReference type="InterPro" id="IPR002347">
    <property type="entry name" value="SDR_fam"/>
</dbReference>
<gene>
    <name evidence="5" type="ORF">FHU39_001522</name>
</gene>
<dbReference type="PRINTS" id="PR00081">
    <property type="entry name" value="GDHRDH"/>
</dbReference>
<keyword evidence="3" id="KW-0520">NAD</keyword>
<name>A0A839N1F4_9MICO</name>
<dbReference type="Proteomes" id="UP000559182">
    <property type="component" value="Unassembled WGS sequence"/>
</dbReference>
<dbReference type="InterPro" id="IPR057326">
    <property type="entry name" value="KR_dom"/>
</dbReference>
<accession>A0A839N1F4</accession>
<evidence type="ECO:0000313" key="5">
    <source>
        <dbReference type="EMBL" id="MBB2891538.1"/>
    </source>
</evidence>
<dbReference type="CDD" id="cd05233">
    <property type="entry name" value="SDR_c"/>
    <property type="match status" value="1"/>
</dbReference>
<evidence type="ECO:0000256" key="3">
    <source>
        <dbReference type="ARBA" id="ARBA00023027"/>
    </source>
</evidence>
<dbReference type="PANTHER" id="PTHR24321:SF8">
    <property type="entry name" value="ESTRADIOL 17-BETA-DEHYDROGENASE 8-RELATED"/>
    <property type="match status" value="1"/>
</dbReference>
<dbReference type="SMART" id="SM00822">
    <property type="entry name" value="PKS_KR"/>
    <property type="match status" value="1"/>
</dbReference>
<dbReference type="SUPFAM" id="SSF51735">
    <property type="entry name" value="NAD(P)-binding Rossmann-fold domains"/>
    <property type="match status" value="1"/>
</dbReference>
<organism evidence="5 6">
    <name type="scientific">Flexivirga oryzae</name>
    <dbReference type="NCBI Taxonomy" id="1794944"/>
    <lineage>
        <taxon>Bacteria</taxon>
        <taxon>Bacillati</taxon>
        <taxon>Actinomycetota</taxon>
        <taxon>Actinomycetes</taxon>
        <taxon>Micrococcales</taxon>
        <taxon>Dermacoccaceae</taxon>
        <taxon>Flexivirga</taxon>
    </lineage>
</organism>
<protein>
    <submittedName>
        <fullName evidence="5">SDR family mycofactocin-dependent oxidoreductase</fullName>
    </submittedName>
</protein>
<proteinExistence type="inferred from homology"/>
<dbReference type="InterPro" id="IPR020904">
    <property type="entry name" value="Sc_DH/Rdtase_CS"/>
</dbReference>
<sequence length="257" mass="26763">MTRVVVLGGGGRGIGAATARLLAARGDRVIVLDAFDTSDDFYPLADESDRLALQGVPGVETVTVDLREDDETRAAVASVVDRHGHLDAAVAFAGAVTGGRPLWETDDETLRRAISFNTLTTWHLARAAVPQLLTRPATAQPTFVAFTSVAGERGLYGLAPYVVAKHATAGIVRALAADLVGTSVTACGIAPGSTDTTMLRQTAATYGLSDVTELAQGQHGRRPLRPDEVARVVEFALDAGPVVHGSILPADAGFGRV</sequence>
<reference evidence="5 6" key="1">
    <citation type="submission" date="2020-08" db="EMBL/GenBank/DDBJ databases">
        <title>Sequencing the genomes of 1000 actinobacteria strains.</title>
        <authorList>
            <person name="Klenk H.-P."/>
        </authorList>
    </citation>
    <scope>NUCLEOTIDE SEQUENCE [LARGE SCALE GENOMIC DNA]</scope>
    <source>
        <strain evidence="5 6">DSM 105369</strain>
    </source>
</reference>
<evidence type="ECO:0000313" key="6">
    <source>
        <dbReference type="Proteomes" id="UP000559182"/>
    </source>
</evidence>
<dbReference type="Pfam" id="PF13561">
    <property type="entry name" value="adh_short_C2"/>
    <property type="match status" value="1"/>
</dbReference>
<dbReference type="NCBIfam" id="NF040491">
    <property type="entry name" value="SDR_subfam_4"/>
    <property type="match status" value="1"/>
</dbReference>
<evidence type="ECO:0000259" key="4">
    <source>
        <dbReference type="SMART" id="SM00822"/>
    </source>
</evidence>
<dbReference type="GO" id="GO:0016491">
    <property type="term" value="F:oxidoreductase activity"/>
    <property type="evidence" value="ECO:0007669"/>
    <property type="project" value="UniProtKB-KW"/>
</dbReference>
<dbReference type="AlphaFoldDB" id="A0A839N1F4"/>
<dbReference type="InterPro" id="IPR036291">
    <property type="entry name" value="NAD(P)-bd_dom_sf"/>
</dbReference>